<keyword evidence="4 7" id="KW-0812">Transmembrane</keyword>
<evidence type="ECO:0000256" key="7">
    <source>
        <dbReference type="SAM" id="Phobius"/>
    </source>
</evidence>
<dbReference type="Proteomes" id="UP000019140">
    <property type="component" value="Unassembled WGS sequence"/>
</dbReference>
<evidence type="ECO:0000256" key="2">
    <source>
        <dbReference type="ARBA" id="ARBA00022448"/>
    </source>
</evidence>
<feature type="transmembrane region" description="Helical" evidence="7">
    <location>
        <begin position="384"/>
        <end position="404"/>
    </location>
</feature>
<proteinExistence type="predicted"/>
<dbReference type="Pfam" id="PF07690">
    <property type="entry name" value="MFS_1"/>
    <property type="match status" value="2"/>
</dbReference>
<feature type="transmembrane region" description="Helical" evidence="7">
    <location>
        <begin position="202"/>
        <end position="226"/>
    </location>
</feature>
<keyword evidence="6 7" id="KW-0472">Membrane</keyword>
<dbReference type="HOGENOM" id="CLU_052485_0_0_7"/>
<evidence type="ECO:0000256" key="5">
    <source>
        <dbReference type="ARBA" id="ARBA00022989"/>
    </source>
</evidence>
<sequence length="479" mass="51109">MTYASRNFLFLNIGHALDHFFMLIFATAVLSASMKGDFEGSYGALLLLTTFSFFFFGGASLPAGWLGDKWSRHNMIVVFFIGIGVASIFTGLTTGRLSLQIGLAMIGLLAAIYHPIGIALVAEEAGRMGRALAINGVWGNIGVALAAVTTGAIAEYWGWRAAFIAPGIYAAAIGVSYALHLRLGPGAGEDQNETLRANQLRSLLVSGPLLGTLAVIGVFIFGFMTYKAVDRFGWYALVVLPIVYIAMACLAYVMYTFQKGALQQDGAPAAKRQFDVTVSIQQRVFVFLIVAPLFGGVIFQATTIALPKILSERLTALIANPSEIGIVAAVVFALAALGQVVVGELLDRYPIRQIYLSVVSVQLLLCALAVSAFGWLALLVTTPLMLATFGAIPMNDWIVANYIGSRWRSRVYAVKSLMSLSVGAIAVQLSGRLYDLTGSFEALFMVMTGCAALVILGALFLLPARPPEPVVVPAEQLAG</sequence>
<feature type="transmembrane region" description="Helical" evidence="7">
    <location>
        <begin position="42"/>
        <end position="63"/>
    </location>
</feature>
<keyword evidence="3" id="KW-1003">Cell membrane</keyword>
<feature type="transmembrane region" description="Helical" evidence="7">
    <location>
        <begin position="411"/>
        <end position="430"/>
    </location>
</feature>
<evidence type="ECO:0000313" key="10">
    <source>
        <dbReference type="Proteomes" id="UP000019140"/>
    </source>
</evidence>
<feature type="domain" description="Major facilitator superfamily (MFS) profile" evidence="8">
    <location>
        <begin position="7"/>
        <end position="466"/>
    </location>
</feature>
<dbReference type="PANTHER" id="PTHR23517:SF2">
    <property type="entry name" value="MULTIDRUG RESISTANCE PROTEIN MDTH"/>
    <property type="match status" value="1"/>
</dbReference>
<evidence type="ECO:0000313" key="9">
    <source>
        <dbReference type="EMBL" id="ETX01774.1"/>
    </source>
</evidence>
<dbReference type="SUPFAM" id="SSF103473">
    <property type="entry name" value="MFS general substrate transporter"/>
    <property type="match status" value="2"/>
</dbReference>
<feature type="transmembrane region" description="Helical" evidence="7">
    <location>
        <begin position="75"/>
        <end position="93"/>
    </location>
</feature>
<dbReference type="InterPro" id="IPR036259">
    <property type="entry name" value="MFS_trans_sf"/>
</dbReference>
<feature type="transmembrane region" description="Helical" evidence="7">
    <location>
        <begin position="159"/>
        <end position="181"/>
    </location>
</feature>
<feature type="transmembrane region" description="Helical" evidence="7">
    <location>
        <begin position="324"/>
        <end position="342"/>
    </location>
</feature>
<dbReference type="GO" id="GO:0005886">
    <property type="term" value="C:plasma membrane"/>
    <property type="evidence" value="ECO:0007669"/>
    <property type="project" value="UniProtKB-SubCell"/>
</dbReference>
<feature type="transmembrane region" description="Helical" evidence="7">
    <location>
        <begin position="442"/>
        <end position="462"/>
    </location>
</feature>
<keyword evidence="5 7" id="KW-1133">Transmembrane helix</keyword>
<feature type="transmembrane region" description="Helical" evidence="7">
    <location>
        <begin position="232"/>
        <end position="255"/>
    </location>
</feature>
<gene>
    <name evidence="9" type="ORF">ETSY2_36680</name>
</gene>
<comment type="caution">
    <text evidence="9">The sequence shown here is derived from an EMBL/GenBank/DDBJ whole genome shotgun (WGS) entry which is preliminary data.</text>
</comment>
<dbReference type="Gene3D" id="1.20.1250.20">
    <property type="entry name" value="MFS general substrate transporter like domains"/>
    <property type="match status" value="2"/>
</dbReference>
<dbReference type="GO" id="GO:0022857">
    <property type="term" value="F:transmembrane transporter activity"/>
    <property type="evidence" value="ECO:0007669"/>
    <property type="project" value="InterPro"/>
</dbReference>
<dbReference type="PROSITE" id="PS50850">
    <property type="entry name" value="MFS"/>
    <property type="match status" value="1"/>
</dbReference>
<evidence type="ECO:0000256" key="4">
    <source>
        <dbReference type="ARBA" id="ARBA00022692"/>
    </source>
</evidence>
<dbReference type="AlphaFoldDB" id="W4LUT7"/>
<feature type="transmembrane region" description="Helical" evidence="7">
    <location>
        <begin position="132"/>
        <end position="153"/>
    </location>
</feature>
<organism evidence="9 10">
    <name type="scientific">Candidatus Entotheonella gemina</name>
    <dbReference type="NCBI Taxonomy" id="1429439"/>
    <lineage>
        <taxon>Bacteria</taxon>
        <taxon>Pseudomonadati</taxon>
        <taxon>Nitrospinota/Tectimicrobiota group</taxon>
        <taxon>Candidatus Tectimicrobiota</taxon>
        <taxon>Candidatus Entotheonellia</taxon>
        <taxon>Candidatus Entotheonellales</taxon>
        <taxon>Candidatus Entotheonellaceae</taxon>
        <taxon>Candidatus Entotheonella</taxon>
    </lineage>
</organism>
<evidence type="ECO:0000256" key="1">
    <source>
        <dbReference type="ARBA" id="ARBA00004651"/>
    </source>
</evidence>
<dbReference type="InterPro" id="IPR050171">
    <property type="entry name" value="MFS_Transporters"/>
</dbReference>
<evidence type="ECO:0000256" key="6">
    <source>
        <dbReference type="ARBA" id="ARBA00023136"/>
    </source>
</evidence>
<keyword evidence="10" id="KW-1185">Reference proteome</keyword>
<feature type="transmembrane region" description="Helical" evidence="7">
    <location>
        <begin position="354"/>
        <end position="378"/>
    </location>
</feature>
<feature type="transmembrane region" description="Helical" evidence="7">
    <location>
        <begin position="7"/>
        <end position="30"/>
    </location>
</feature>
<dbReference type="EMBL" id="AZHX01001590">
    <property type="protein sequence ID" value="ETX01774.1"/>
    <property type="molecule type" value="Genomic_DNA"/>
</dbReference>
<dbReference type="PANTHER" id="PTHR23517">
    <property type="entry name" value="RESISTANCE PROTEIN MDTM, PUTATIVE-RELATED-RELATED"/>
    <property type="match status" value="1"/>
</dbReference>
<keyword evidence="2" id="KW-0813">Transport</keyword>
<name>W4LUT7_9BACT</name>
<evidence type="ECO:0000256" key="3">
    <source>
        <dbReference type="ARBA" id="ARBA00022475"/>
    </source>
</evidence>
<dbReference type="InterPro" id="IPR011701">
    <property type="entry name" value="MFS"/>
</dbReference>
<reference evidence="9 10" key="1">
    <citation type="journal article" date="2014" name="Nature">
        <title>An environmental bacterial taxon with a large and distinct metabolic repertoire.</title>
        <authorList>
            <person name="Wilson M.C."/>
            <person name="Mori T."/>
            <person name="Ruckert C."/>
            <person name="Uria A.R."/>
            <person name="Helf M.J."/>
            <person name="Takada K."/>
            <person name="Gernert C."/>
            <person name="Steffens U.A."/>
            <person name="Heycke N."/>
            <person name="Schmitt S."/>
            <person name="Rinke C."/>
            <person name="Helfrich E.J."/>
            <person name="Brachmann A.O."/>
            <person name="Gurgui C."/>
            <person name="Wakimoto T."/>
            <person name="Kracht M."/>
            <person name="Crusemann M."/>
            <person name="Hentschel U."/>
            <person name="Abe I."/>
            <person name="Matsunaga S."/>
            <person name="Kalinowski J."/>
            <person name="Takeyama H."/>
            <person name="Piel J."/>
        </authorList>
    </citation>
    <scope>NUCLEOTIDE SEQUENCE [LARGE SCALE GENOMIC DNA]</scope>
    <source>
        <strain evidence="10">TSY2</strain>
    </source>
</reference>
<protein>
    <recommendedName>
        <fullName evidence="8">Major facilitator superfamily (MFS) profile domain-containing protein</fullName>
    </recommendedName>
</protein>
<feature type="transmembrane region" description="Helical" evidence="7">
    <location>
        <begin position="284"/>
        <end position="304"/>
    </location>
</feature>
<evidence type="ECO:0000259" key="8">
    <source>
        <dbReference type="PROSITE" id="PS50850"/>
    </source>
</evidence>
<accession>W4LUT7</accession>
<feature type="transmembrane region" description="Helical" evidence="7">
    <location>
        <begin position="99"/>
        <end position="120"/>
    </location>
</feature>
<comment type="subcellular location">
    <subcellularLocation>
        <location evidence="1">Cell membrane</location>
        <topology evidence="1">Multi-pass membrane protein</topology>
    </subcellularLocation>
</comment>
<dbReference type="InterPro" id="IPR020846">
    <property type="entry name" value="MFS_dom"/>
</dbReference>